<feature type="compositionally biased region" description="Basic and acidic residues" evidence="1">
    <location>
        <begin position="89"/>
        <end position="103"/>
    </location>
</feature>
<evidence type="ECO:0000256" key="1">
    <source>
        <dbReference type="SAM" id="MobiDB-lite"/>
    </source>
</evidence>
<name>A0ABC8QR01_9AQUA</name>
<dbReference type="PANTHER" id="PTHR36810:SF1">
    <property type="entry name" value="OS05G0232200 PROTEIN"/>
    <property type="match status" value="1"/>
</dbReference>
<dbReference type="EMBL" id="CAUOFW020000670">
    <property type="protein sequence ID" value="CAK9134950.1"/>
    <property type="molecule type" value="Genomic_DNA"/>
</dbReference>
<sequence length="421" mass="45705">MQAGPLSQLDNQTTPSAADRSEVTLYAPVLQEVEENLTEFHQRALVEKLETHLPHADLSTIPLFGQGASTMLECSESDVAASTKPVSPKLDDDLANKTEKQGPLEKTPSNVRKMISAFESSVSQDISLPTKLHVSTSPLKRVGIEDPSRDQDLKHTTKLAETSSGRLKYPSLTGNLQPIQANVNERGEHIGFDKDLVGMKSTQATGQSKASIATNIQSEGVGSSIKNSFQAAHKKLPTQEPVKSPEDLMRASISEIATVSGRMHKELSGIVQPQNRSAKQGDPIGTSVLEGGEMGIGSKNLHEISIEGPSNEKLKSVAFCEQEHSLLQTSGMWILPDKTRHLCITTASKKVRNLLGDCPIKASSHQGKKSFSVPENMQKRTVTDDEMKKSEKKSNKVRKSRPESSADDASTGLVGQEKKRK</sequence>
<reference evidence="2 3" key="1">
    <citation type="submission" date="2024-02" db="EMBL/GenBank/DDBJ databases">
        <authorList>
            <person name="Vignale AGUSTIN F."/>
            <person name="Sosa J E."/>
            <person name="Modenutti C."/>
        </authorList>
    </citation>
    <scope>NUCLEOTIDE SEQUENCE [LARGE SCALE GENOMIC DNA]</scope>
</reference>
<proteinExistence type="predicted"/>
<evidence type="ECO:0000313" key="3">
    <source>
        <dbReference type="Proteomes" id="UP001642360"/>
    </source>
</evidence>
<dbReference type="AlphaFoldDB" id="A0ABC8QR01"/>
<organism evidence="2 3">
    <name type="scientific">Ilex paraguariensis</name>
    <name type="common">yerba mate</name>
    <dbReference type="NCBI Taxonomy" id="185542"/>
    <lineage>
        <taxon>Eukaryota</taxon>
        <taxon>Viridiplantae</taxon>
        <taxon>Streptophyta</taxon>
        <taxon>Embryophyta</taxon>
        <taxon>Tracheophyta</taxon>
        <taxon>Spermatophyta</taxon>
        <taxon>Magnoliopsida</taxon>
        <taxon>eudicotyledons</taxon>
        <taxon>Gunneridae</taxon>
        <taxon>Pentapetalae</taxon>
        <taxon>asterids</taxon>
        <taxon>campanulids</taxon>
        <taxon>Aquifoliales</taxon>
        <taxon>Aquifoliaceae</taxon>
        <taxon>Ilex</taxon>
    </lineage>
</organism>
<keyword evidence="3" id="KW-1185">Reference proteome</keyword>
<feature type="compositionally biased region" description="Basic and acidic residues" evidence="1">
    <location>
        <begin position="377"/>
        <end position="404"/>
    </location>
</feature>
<feature type="region of interest" description="Disordered" evidence="1">
    <location>
        <begin position="362"/>
        <end position="421"/>
    </location>
</feature>
<feature type="region of interest" description="Disordered" evidence="1">
    <location>
        <begin position="79"/>
        <end position="108"/>
    </location>
</feature>
<dbReference type="PANTHER" id="PTHR36810">
    <property type="entry name" value="BNACNNG47150D PROTEIN"/>
    <property type="match status" value="1"/>
</dbReference>
<dbReference type="Proteomes" id="UP001642360">
    <property type="component" value="Unassembled WGS sequence"/>
</dbReference>
<comment type="caution">
    <text evidence="2">The sequence shown here is derived from an EMBL/GenBank/DDBJ whole genome shotgun (WGS) entry which is preliminary data.</text>
</comment>
<feature type="region of interest" description="Disordered" evidence="1">
    <location>
        <begin position="1"/>
        <end position="21"/>
    </location>
</feature>
<accession>A0ABC8QR01</accession>
<gene>
    <name evidence="2" type="ORF">ILEXP_LOCUS1875</name>
</gene>
<evidence type="ECO:0000313" key="2">
    <source>
        <dbReference type="EMBL" id="CAK9134950.1"/>
    </source>
</evidence>
<protein>
    <submittedName>
        <fullName evidence="2">Uncharacterized protein</fullName>
    </submittedName>
</protein>